<dbReference type="Gene3D" id="3.40.50.300">
    <property type="entry name" value="P-loop containing nucleotide triphosphate hydrolases"/>
    <property type="match status" value="1"/>
</dbReference>
<dbReference type="Proteomes" id="UP000800096">
    <property type="component" value="Unassembled WGS sequence"/>
</dbReference>
<dbReference type="InterPro" id="IPR003959">
    <property type="entry name" value="ATPase_AAA_core"/>
</dbReference>
<evidence type="ECO:0000259" key="1">
    <source>
        <dbReference type="SMART" id="SM00382"/>
    </source>
</evidence>
<gene>
    <name evidence="2" type="ORF">BDU57DRAFT_457598</name>
</gene>
<dbReference type="EMBL" id="ML979139">
    <property type="protein sequence ID" value="KAF1913314.1"/>
    <property type="molecule type" value="Genomic_DNA"/>
</dbReference>
<feature type="domain" description="AAA+ ATPase" evidence="1">
    <location>
        <begin position="430"/>
        <end position="557"/>
    </location>
</feature>
<dbReference type="PANTHER" id="PTHR46411:SF3">
    <property type="entry name" value="AAA+ ATPASE DOMAIN-CONTAINING PROTEIN"/>
    <property type="match status" value="1"/>
</dbReference>
<reference evidence="2" key="1">
    <citation type="journal article" date="2020" name="Stud. Mycol.">
        <title>101 Dothideomycetes genomes: a test case for predicting lifestyles and emergence of pathogens.</title>
        <authorList>
            <person name="Haridas S."/>
            <person name="Albert R."/>
            <person name="Binder M."/>
            <person name="Bloem J."/>
            <person name="Labutti K."/>
            <person name="Salamov A."/>
            <person name="Andreopoulos B."/>
            <person name="Baker S."/>
            <person name="Barry K."/>
            <person name="Bills G."/>
            <person name="Bluhm B."/>
            <person name="Cannon C."/>
            <person name="Castanera R."/>
            <person name="Culley D."/>
            <person name="Daum C."/>
            <person name="Ezra D."/>
            <person name="Gonzalez J."/>
            <person name="Henrissat B."/>
            <person name="Kuo A."/>
            <person name="Liang C."/>
            <person name="Lipzen A."/>
            <person name="Lutzoni F."/>
            <person name="Magnuson J."/>
            <person name="Mondo S."/>
            <person name="Nolan M."/>
            <person name="Ohm R."/>
            <person name="Pangilinan J."/>
            <person name="Park H.-J."/>
            <person name="Ramirez L."/>
            <person name="Alfaro M."/>
            <person name="Sun H."/>
            <person name="Tritt A."/>
            <person name="Yoshinaga Y."/>
            <person name="Zwiers L.-H."/>
            <person name="Turgeon B."/>
            <person name="Goodwin S."/>
            <person name="Spatafora J."/>
            <person name="Crous P."/>
            <person name="Grigoriev I."/>
        </authorList>
    </citation>
    <scope>NUCLEOTIDE SEQUENCE</scope>
    <source>
        <strain evidence="2">HMLAC05119</strain>
    </source>
</reference>
<dbReference type="PANTHER" id="PTHR46411">
    <property type="entry name" value="FAMILY ATPASE, PUTATIVE-RELATED"/>
    <property type="match status" value="1"/>
</dbReference>
<evidence type="ECO:0000313" key="2">
    <source>
        <dbReference type="EMBL" id="KAF1913314.1"/>
    </source>
</evidence>
<accession>A0A6A5QFM5</accession>
<dbReference type="InterPro" id="IPR027417">
    <property type="entry name" value="P-loop_NTPase"/>
</dbReference>
<protein>
    <submittedName>
        <fullName evidence="2">P-loop containing nucleoside triphosphate hydrolase protein</fullName>
    </submittedName>
</protein>
<dbReference type="CDD" id="cd19481">
    <property type="entry name" value="RecA-like_protease"/>
    <property type="match status" value="1"/>
</dbReference>
<organism evidence="2 3">
    <name type="scientific">Ampelomyces quisqualis</name>
    <name type="common">Powdery mildew agent</name>
    <dbReference type="NCBI Taxonomy" id="50730"/>
    <lineage>
        <taxon>Eukaryota</taxon>
        <taxon>Fungi</taxon>
        <taxon>Dikarya</taxon>
        <taxon>Ascomycota</taxon>
        <taxon>Pezizomycotina</taxon>
        <taxon>Dothideomycetes</taxon>
        <taxon>Pleosporomycetidae</taxon>
        <taxon>Pleosporales</taxon>
        <taxon>Pleosporineae</taxon>
        <taxon>Phaeosphaeriaceae</taxon>
        <taxon>Ampelomyces</taxon>
    </lineage>
</organism>
<sequence length="646" mass="73634">MKPAANQDPFAFVGNTTCATEPTGRQGELCELHSYDSRINPKGEEIVLRTGSKYEYDEVAVRSPQAALVLVRYIKHGKVIFTSLEIRSPYIKKALREIVGSYPGVNIDSQQSVILKDIPHCLFHYRHQLREYAETSGDPLVKQHVQFCLKYMERSLSKELSAYDSMMGDTNATPRMDFYQLWMAFKPGSLVYRKEQDSEYIYKFKDMTKSMDKDNHRTWSFQLDRIESNGKDFGYVKVMLDVCHFDGYKALTDLPVFPLAFHKERDRIQQELLARGEKYVSLSGVHYRIYHGAQKGAGGPELEYRDWGIKKVRSPTRHRIIIDAQTYNAAYRPLNLYFAHDRKIKTVPEKVLELTEEQLLMCSDQVPGFSLTSKTWGFFSVQYIEDVQFNATAFDNLALSSEKKELIVALVNADHDISAYHDDMIKGKGKGLIFLLHGPAGVGKTFTAESIAEQTKRPLYTLSCNDLGKAGRNVENELSAALALATKWNAIVLLDEADVFMAERSLNDLARNELVSVLLRVLEYFEGILFLTTNRAETIDPAFKSRIHFTLAYPNLSKQDKCDLWKVFISRGPDQQLPQWVTKGFLEEIAEYDLNGRQIKNAVRVAYALAHNRKRGLLPDDIHTVLRLGKLFEGDAPAKRETVEGS</sequence>
<dbReference type="GO" id="GO:0016887">
    <property type="term" value="F:ATP hydrolysis activity"/>
    <property type="evidence" value="ECO:0007669"/>
    <property type="project" value="InterPro"/>
</dbReference>
<dbReference type="GO" id="GO:0005524">
    <property type="term" value="F:ATP binding"/>
    <property type="evidence" value="ECO:0007669"/>
    <property type="project" value="InterPro"/>
</dbReference>
<proteinExistence type="predicted"/>
<dbReference type="AlphaFoldDB" id="A0A6A5QFM5"/>
<keyword evidence="3" id="KW-1185">Reference proteome</keyword>
<evidence type="ECO:0000313" key="3">
    <source>
        <dbReference type="Proteomes" id="UP000800096"/>
    </source>
</evidence>
<dbReference type="InterPro" id="IPR054289">
    <property type="entry name" value="DUF7025"/>
</dbReference>
<name>A0A6A5QFM5_AMPQU</name>
<dbReference type="InterPro" id="IPR003593">
    <property type="entry name" value="AAA+_ATPase"/>
</dbReference>
<keyword evidence="2" id="KW-0378">Hydrolase</keyword>
<dbReference type="SMART" id="SM00382">
    <property type="entry name" value="AAA"/>
    <property type="match status" value="1"/>
</dbReference>
<dbReference type="SUPFAM" id="SSF52540">
    <property type="entry name" value="P-loop containing nucleoside triphosphate hydrolases"/>
    <property type="match status" value="1"/>
</dbReference>
<dbReference type="OrthoDB" id="10042665at2759"/>
<dbReference type="Pfam" id="PF00004">
    <property type="entry name" value="AAA"/>
    <property type="match status" value="1"/>
</dbReference>
<dbReference type="Pfam" id="PF22942">
    <property type="entry name" value="DUF7025"/>
    <property type="match status" value="1"/>
</dbReference>